<dbReference type="CDD" id="cd00143">
    <property type="entry name" value="PP2Cc"/>
    <property type="match status" value="1"/>
</dbReference>
<comment type="similarity">
    <text evidence="9">Belongs to the PP2C family.</text>
</comment>
<sequence length="267" mass="28603">MNCTMLSKVGVYPGKPNRGNEDSGASVEVAGHPGVWLFGVFDGHGPSGAECSRMALEKVIQRLPVQLRKNNNDLNKALSASMLTVAHVGDSRGVLAERERPGAPLKARQLTVDHTPRVQAEYDRVVKAGGVVLTVDQIDGVKDKNAKAWGPEFGNDGDPPRVWAPGADWPGTAFTRSLGDRVAKTLGVICVPEITTVEVDPATTPFAILASDGVWEFLSPQQAVDIIASTDDRDAAIEKLLETAYEAWMANEPRSDDITAIVIYFGG</sequence>
<dbReference type="AlphaFoldDB" id="A0AAD9IJ27"/>
<dbReference type="GO" id="GO:0046872">
    <property type="term" value="F:metal ion binding"/>
    <property type="evidence" value="ECO:0007669"/>
    <property type="project" value="UniProtKB-KW"/>
</dbReference>
<dbReference type="EC" id="3.1.3.16" evidence="3"/>
<gene>
    <name evidence="11" type="ORF">QBZ16_002899</name>
</gene>
<name>A0AAD9IJ27_PROWI</name>
<dbReference type="InterPro" id="IPR001932">
    <property type="entry name" value="PPM-type_phosphatase-like_dom"/>
</dbReference>
<dbReference type="GO" id="GO:0004722">
    <property type="term" value="F:protein serine/threonine phosphatase activity"/>
    <property type="evidence" value="ECO:0007669"/>
    <property type="project" value="UniProtKB-EC"/>
</dbReference>
<dbReference type="Proteomes" id="UP001255856">
    <property type="component" value="Unassembled WGS sequence"/>
</dbReference>
<keyword evidence="5 9" id="KW-0378">Hydrolase</keyword>
<keyword evidence="7 9" id="KW-0904">Protein phosphatase</keyword>
<evidence type="ECO:0000259" key="10">
    <source>
        <dbReference type="PROSITE" id="PS51746"/>
    </source>
</evidence>
<comment type="cofactor">
    <cofactor evidence="1">
        <name>Mn(2+)</name>
        <dbReference type="ChEBI" id="CHEBI:29035"/>
    </cofactor>
</comment>
<dbReference type="Pfam" id="PF00481">
    <property type="entry name" value="PP2C"/>
    <property type="match status" value="1"/>
</dbReference>
<evidence type="ECO:0000256" key="9">
    <source>
        <dbReference type="RuleBase" id="RU003465"/>
    </source>
</evidence>
<evidence type="ECO:0000256" key="6">
    <source>
        <dbReference type="ARBA" id="ARBA00022842"/>
    </source>
</evidence>
<dbReference type="Gene3D" id="3.60.40.10">
    <property type="entry name" value="PPM-type phosphatase domain"/>
    <property type="match status" value="2"/>
</dbReference>
<organism evidence="11 12">
    <name type="scientific">Prototheca wickerhamii</name>
    <dbReference type="NCBI Taxonomy" id="3111"/>
    <lineage>
        <taxon>Eukaryota</taxon>
        <taxon>Viridiplantae</taxon>
        <taxon>Chlorophyta</taxon>
        <taxon>core chlorophytes</taxon>
        <taxon>Trebouxiophyceae</taxon>
        <taxon>Chlorellales</taxon>
        <taxon>Chlorellaceae</taxon>
        <taxon>Prototheca</taxon>
    </lineage>
</organism>
<dbReference type="SUPFAM" id="SSF81606">
    <property type="entry name" value="PP2C-like"/>
    <property type="match status" value="1"/>
</dbReference>
<evidence type="ECO:0000256" key="4">
    <source>
        <dbReference type="ARBA" id="ARBA00022723"/>
    </source>
</evidence>
<evidence type="ECO:0000313" key="12">
    <source>
        <dbReference type="Proteomes" id="UP001255856"/>
    </source>
</evidence>
<evidence type="ECO:0000256" key="1">
    <source>
        <dbReference type="ARBA" id="ARBA00001936"/>
    </source>
</evidence>
<dbReference type="EMBL" id="JASFZW010000003">
    <property type="protein sequence ID" value="KAK2079208.1"/>
    <property type="molecule type" value="Genomic_DNA"/>
</dbReference>
<dbReference type="InterPro" id="IPR015655">
    <property type="entry name" value="PP2C"/>
</dbReference>
<dbReference type="PROSITE" id="PS01032">
    <property type="entry name" value="PPM_1"/>
    <property type="match status" value="1"/>
</dbReference>
<dbReference type="PROSITE" id="PS51746">
    <property type="entry name" value="PPM_2"/>
    <property type="match status" value="1"/>
</dbReference>
<protein>
    <recommendedName>
        <fullName evidence="3">protein-serine/threonine phosphatase</fullName>
        <ecNumber evidence="3">3.1.3.16</ecNumber>
    </recommendedName>
</protein>
<dbReference type="InterPro" id="IPR000222">
    <property type="entry name" value="PP2C_BS"/>
</dbReference>
<evidence type="ECO:0000256" key="8">
    <source>
        <dbReference type="ARBA" id="ARBA00023211"/>
    </source>
</evidence>
<dbReference type="PANTHER" id="PTHR47992">
    <property type="entry name" value="PROTEIN PHOSPHATASE"/>
    <property type="match status" value="1"/>
</dbReference>
<keyword evidence="6" id="KW-0460">Magnesium</keyword>
<proteinExistence type="inferred from homology"/>
<evidence type="ECO:0000256" key="7">
    <source>
        <dbReference type="ARBA" id="ARBA00022912"/>
    </source>
</evidence>
<dbReference type="InterPro" id="IPR036457">
    <property type="entry name" value="PPM-type-like_dom_sf"/>
</dbReference>
<evidence type="ECO:0000256" key="3">
    <source>
        <dbReference type="ARBA" id="ARBA00013081"/>
    </source>
</evidence>
<comment type="caution">
    <text evidence="11">The sequence shown here is derived from an EMBL/GenBank/DDBJ whole genome shotgun (WGS) entry which is preliminary data.</text>
</comment>
<keyword evidence="8" id="KW-0464">Manganese</keyword>
<feature type="domain" description="PPM-type phosphatase" evidence="10">
    <location>
        <begin position="6"/>
        <end position="265"/>
    </location>
</feature>
<evidence type="ECO:0000313" key="11">
    <source>
        <dbReference type="EMBL" id="KAK2079208.1"/>
    </source>
</evidence>
<comment type="cofactor">
    <cofactor evidence="2">
        <name>Mg(2+)</name>
        <dbReference type="ChEBI" id="CHEBI:18420"/>
    </cofactor>
</comment>
<reference evidence="11" key="1">
    <citation type="submission" date="2021-01" db="EMBL/GenBank/DDBJ databases">
        <authorList>
            <person name="Eckstrom K.M.E."/>
        </authorList>
    </citation>
    <scope>NUCLEOTIDE SEQUENCE</scope>
    <source>
        <strain evidence="11">UVCC 0001</strain>
    </source>
</reference>
<evidence type="ECO:0000256" key="2">
    <source>
        <dbReference type="ARBA" id="ARBA00001946"/>
    </source>
</evidence>
<keyword evidence="12" id="KW-1185">Reference proteome</keyword>
<dbReference type="SMART" id="SM00332">
    <property type="entry name" value="PP2Cc"/>
    <property type="match status" value="1"/>
</dbReference>
<keyword evidence="4" id="KW-0479">Metal-binding</keyword>
<evidence type="ECO:0000256" key="5">
    <source>
        <dbReference type="ARBA" id="ARBA00022801"/>
    </source>
</evidence>
<accession>A0AAD9IJ27</accession>